<protein>
    <recommendedName>
        <fullName evidence="1">N-acetyl-gamma-glutamyl-phosphate reductase dimerisation domain-containing protein</fullName>
    </recommendedName>
</protein>
<dbReference type="STRING" id="1291518.A0A0D9P9C8"/>
<dbReference type="SUPFAM" id="SSF55347">
    <property type="entry name" value="Glyceraldehyde-3-phosphate dehydrogenase-like, C-terminal domain"/>
    <property type="match status" value="1"/>
</dbReference>
<name>A0A0D9P9C8_METAN</name>
<organism evidence="2 3">
    <name type="scientific">Metarhizium anisopliae BRIP 53293</name>
    <dbReference type="NCBI Taxonomy" id="1291518"/>
    <lineage>
        <taxon>Eukaryota</taxon>
        <taxon>Fungi</taxon>
        <taxon>Dikarya</taxon>
        <taxon>Ascomycota</taxon>
        <taxon>Pezizomycotina</taxon>
        <taxon>Sordariomycetes</taxon>
        <taxon>Hypocreomycetidae</taxon>
        <taxon>Hypocreales</taxon>
        <taxon>Clavicipitaceae</taxon>
        <taxon>Metarhizium</taxon>
    </lineage>
</organism>
<dbReference type="AlphaFoldDB" id="A0A0D9P9C8"/>
<dbReference type="Proteomes" id="UP000054544">
    <property type="component" value="Unassembled WGS sequence"/>
</dbReference>
<reference evidence="3" key="1">
    <citation type="journal article" date="2014" name="BMC Genomics">
        <title>The genome sequence of the biocontrol fungus Metarhizium anisopliae and comparative genomics of Metarhizium species.</title>
        <authorList>
            <person name="Pattemore J.A."/>
            <person name="Hane J.K."/>
            <person name="Williams A.H."/>
            <person name="Wilson B.A."/>
            <person name="Stodart B.J."/>
            <person name="Ash G.J."/>
        </authorList>
    </citation>
    <scope>NUCLEOTIDE SEQUENCE [LARGE SCALE GENOMIC DNA]</scope>
    <source>
        <strain evidence="3">BRIP 53293</strain>
    </source>
</reference>
<dbReference type="Gene3D" id="3.30.360.10">
    <property type="entry name" value="Dihydrodipicolinate Reductase, domain 2"/>
    <property type="match status" value="1"/>
</dbReference>
<sequence>MPLNKTMTSRDIRQIYQDRYAGEKLVDVVGEAPLLKNVMNKHGVELVHSPNMNLALECAEDEGIPTM</sequence>
<dbReference type="InterPro" id="IPR058924">
    <property type="entry name" value="AGPR_dimerisation_dom"/>
</dbReference>
<dbReference type="EMBL" id="KE384722">
    <property type="protein sequence ID" value="KJK82686.1"/>
    <property type="molecule type" value="Genomic_DNA"/>
</dbReference>
<gene>
    <name evidence="2" type="ORF">H634G_01823</name>
</gene>
<keyword evidence="3" id="KW-1185">Reference proteome</keyword>
<evidence type="ECO:0000313" key="3">
    <source>
        <dbReference type="Proteomes" id="UP000054544"/>
    </source>
</evidence>
<feature type="domain" description="N-acetyl-gamma-glutamyl-phosphate reductase dimerisation" evidence="1">
    <location>
        <begin position="2"/>
        <end position="47"/>
    </location>
</feature>
<evidence type="ECO:0000259" key="1">
    <source>
        <dbReference type="Pfam" id="PF22698"/>
    </source>
</evidence>
<dbReference type="Pfam" id="PF22698">
    <property type="entry name" value="Semialdhyde_dhC_1"/>
    <property type="match status" value="1"/>
</dbReference>
<proteinExistence type="predicted"/>
<evidence type="ECO:0000313" key="2">
    <source>
        <dbReference type="EMBL" id="KJK82686.1"/>
    </source>
</evidence>
<accession>A0A0D9P9C8</accession>